<dbReference type="Proteomes" id="UP000199228">
    <property type="component" value="Unassembled WGS sequence"/>
</dbReference>
<dbReference type="Pfam" id="PF08367">
    <property type="entry name" value="M16C_assoc"/>
    <property type="match status" value="1"/>
</dbReference>
<proteinExistence type="predicted"/>
<dbReference type="SUPFAM" id="SSF63411">
    <property type="entry name" value="LuxS/MPP-like metallohydrolase"/>
    <property type="match status" value="4"/>
</dbReference>
<dbReference type="PANTHER" id="PTHR43016:SF13">
    <property type="entry name" value="PRESEQUENCE PROTEASE, MITOCHONDRIAL"/>
    <property type="match status" value="1"/>
</dbReference>
<evidence type="ECO:0000313" key="2">
    <source>
        <dbReference type="EMBL" id="SDB13264.1"/>
    </source>
</evidence>
<dbReference type="GO" id="GO:0046872">
    <property type="term" value="F:metal ion binding"/>
    <property type="evidence" value="ECO:0007669"/>
    <property type="project" value="InterPro"/>
</dbReference>
<keyword evidence="3" id="KW-1185">Reference proteome</keyword>
<evidence type="ECO:0000259" key="1">
    <source>
        <dbReference type="SMART" id="SM01264"/>
    </source>
</evidence>
<evidence type="ECO:0000313" key="3">
    <source>
        <dbReference type="Proteomes" id="UP000199228"/>
    </source>
</evidence>
<dbReference type="SMART" id="SM01264">
    <property type="entry name" value="M16C_associated"/>
    <property type="match status" value="1"/>
</dbReference>
<feature type="domain" description="Peptidase M16C associated" evidence="1">
    <location>
        <begin position="460"/>
        <end position="710"/>
    </location>
</feature>
<dbReference type="OrthoDB" id="9762027at2"/>
<protein>
    <recommendedName>
        <fullName evidence="1">Peptidase M16C associated domain-containing protein</fullName>
    </recommendedName>
</protein>
<dbReference type="FunFam" id="3.30.830.10:FF:000034">
    <property type="entry name" value="presequence protease 1, chloroplastic/mitochondrial"/>
    <property type="match status" value="1"/>
</dbReference>
<dbReference type="AlphaFoldDB" id="A0A1G6AY78"/>
<dbReference type="InterPro" id="IPR055130">
    <property type="entry name" value="PreP_C"/>
</dbReference>
<dbReference type="InterPro" id="IPR013578">
    <property type="entry name" value="Peptidase_M16C_assoc"/>
</dbReference>
<dbReference type="InterPro" id="IPR007863">
    <property type="entry name" value="Peptidase_M16_C"/>
</dbReference>
<dbReference type="Gene3D" id="3.30.830.10">
    <property type="entry name" value="Metalloenzyme, LuxS/M16 peptidase-like"/>
    <property type="match status" value="4"/>
</dbReference>
<organism evidence="2 3">
    <name type="scientific">Eubacterium oxidoreducens</name>
    <dbReference type="NCBI Taxonomy" id="1732"/>
    <lineage>
        <taxon>Bacteria</taxon>
        <taxon>Bacillati</taxon>
        <taxon>Bacillota</taxon>
        <taxon>Clostridia</taxon>
        <taxon>Eubacteriales</taxon>
        <taxon>Eubacteriaceae</taxon>
        <taxon>Eubacterium</taxon>
    </lineage>
</organism>
<dbReference type="GO" id="GO:0004222">
    <property type="term" value="F:metalloendopeptidase activity"/>
    <property type="evidence" value="ECO:0007669"/>
    <property type="project" value="TreeGrafter"/>
</dbReference>
<dbReference type="EMBL" id="FMXR01000007">
    <property type="protein sequence ID" value="SDB13264.1"/>
    <property type="molecule type" value="Genomic_DNA"/>
</dbReference>
<dbReference type="RefSeq" id="WP_090172891.1">
    <property type="nucleotide sequence ID" value="NZ_FMXR01000007.1"/>
</dbReference>
<dbReference type="STRING" id="1732.SAMN02910417_01015"/>
<dbReference type="Pfam" id="PF00675">
    <property type="entry name" value="Peptidase_M16"/>
    <property type="match status" value="1"/>
</dbReference>
<gene>
    <name evidence="2" type="ORF">SAMN02910417_01015</name>
</gene>
<dbReference type="InterPro" id="IPR011765">
    <property type="entry name" value="Pept_M16_N"/>
</dbReference>
<name>A0A1G6AY78_EUBOX</name>
<dbReference type="Pfam" id="PF22516">
    <property type="entry name" value="PreP_C"/>
    <property type="match status" value="1"/>
</dbReference>
<accession>A0A1G6AY78</accession>
<sequence>MLEQLNAYELVTKEYLQDIKADGYILRHKKTKARICVISNDDTNKVFTIGFRTPPTDETGVPHIIEHSVLCGSRKYPVKDPFIELVKGSLNTFLNAMTYSDKTVYPVASYNDQDFQNLMDVYLNAVFYPNVLEDERLFRQEGWHYEVDDEGKLFVNGVVYNEMKGAYSSPEEIVNKKIYETLFPDNAYSKDSGGNPEHIADLTYEDYLAFYKKFYHPSNSFIYLYGDMDIEEKLNWMDEEYLSKFDYLEVDSQIPYQKPSDKVIETEVSFGISEEEDEENKNYLTYNAVVADSLDPNLYLAFGVLRYVLISAPGAPLKKAMLDAGIGKSIVGSYDGGIKQPVFSIMAADAKLSQKEEFLRIIKEVLTEQVQNGLNQKALRAAIDADEFKYREADYYTYPNGLIWGLTIFDSWLYDDEKPLVHMHGIEVYEYLRDQIDKGYFEELISKYLLNNTHACVVIGKAQKGYNERREKKQLEKMKQFQESLSEEEMKEIVLKAAELKHFQETPDDPKQLERIPLLKREDLNKKTLPFRNDLRQLRNTSLLHHDYETRGIIYFKYVFDISDMSEETISYLALLESIMGMVDTENYSYDDLTNEINLRMGGSSYSLQVYPDFEQDGEYRITFEIGMKCLAEKFETANELLEEMMLTSRVDDENRLRQIIRTKRTSMQGALGRAGNSAASIRIGSYITEEGGLRDHAMGIGFYHFIEDLEMHFDERLQKIQEGMRNALHQILLSDAFVSVTCDAKELDMIAKTAERFIDRKAQGITTKREHATRHLKKEIKSEGFKMASQIQYVGQGGNFKQAGFEHNGYLSLVKNILNYDYLWNEVRVLGGAYGCSCTLLRNGRFIVTSYRDPKLTETLETYKHMADYIRTFDASERDMTKYIIGVIGEKDAPLTPMMKGERSLAAYLTHLTEDALQKEREELLKAQPEDVRAQAQLLDAVIKQGYICAIGNEQKISQEQAIFDKSEHLFH</sequence>
<dbReference type="GO" id="GO:0016485">
    <property type="term" value="P:protein processing"/>
    <property type="evidence" value="ECO:0007669"/>
    <property type="project" value="TreeGrafter"/>
</dbReference>
<reference evidence="2 3" key="1">
    <citation type="submission" date="2016-10" db="EMBL/GenBank/DDBJ databases">
        <authorList>
            <person name="de Groot N.N."/>
        </authorList>
    </citation>
    <scope>NUCLEOTIDE SEQUENCE [LARGE SCALE GENOMIC DNA]</scope>
    <source>
        <strain evidence="2 3">DSM 3217</strain>
    </source>
</reference>
<dbReference type="InterPro" id="IPR011249">
    <property type="entry name" value="Metalloenz_LuxS/M16"/>
</dbReference>
<dbReference type="PANTHER" id="PTHR43016">
    <property type="entry name" value="PRESEQUENCE PROTEASE"/>
    <property type="match status" value="1"/>
</dbReference>
<dbReference type="Pfam" id="PF05193">
    <property type="entry name" value="Peptidase_M16_C"/>
    <property type="match status" value="1"/>
</dbReference>